<protein>
    <submittedName>
        <fullName evidence="2">Uncharacterized protein</fullName>
    </submittedName>
</protein>
<keyword evidence="3" id="KW-1185">Reference proteome</keyword>
<evidence type="ECO:0000313" key="2">
    <source>
        <dbReference type="EMBL" id="SNT61972.1"/>
    </source>
</evidence>
<evidence type="ECO:0000256" key="1">
    <source>
        <dbReference type="SAM" id="MobiDB-lite"/>
    </source>
</evidence>
<sequence>MTRNASIDRTQDGAQLQKRSAGQRTNAPLERVTVNLTARSSQALDHAIEVTGDSKTDAINRAIQVYAFIEEILSNGGVAYVRPSSDAELERLRFI</sequence>
<dbReference type="Proteomes" id="UP000198282">
    <property type="component" value="Unassembled WGS sequence"/>
</dbReference>
<gene>
    <name evidence="2" type="ORF">SAMN05216276_108634</name>
</gene>
<accession>A0A239P4T5</accession>
<dbReference type="AlphaFoldDB" id="A0A239P4T5"/>
<feature type="compositionally biased region" description="Polar residues" evidence="1">
    <location>
        <begin position="1"/>
        <end position="26"/>
    </location>
</feature>
<name>A0A239P4T5_9ACTN</name>
<reference evidence="2 3" key="1">
    <citation type="submission" date="2017-06" db="EMBL/GenBank/DDBJ databases">
        <authorList>
            <person name="Kim H.J."/>
            <person name="Triplett B.A."/>
        </authorList>
    </citation>
    <scope>NUCLEOTIDE SEQUENCE [LARGE SCALE GENOMIC DNA]</scope>
    <source>
        <strain evidence="2 3">CGMCC 4.2132</strain>
    </source>
</reference>
<dbReference type="RefSeq" id="WP_218825771.1">
    <property type="nucleotide sequence ID" value="NZ_FZOD01000086.1"/>
</dbReference>
<organism evidence="2 3">
    <name type="scientific">Streptosporangium subroseum</name>
    <dbReference type="NCBI Taxonomy" id="106412"/>
    <lineage>
        <taxon>Bacteria</taxon>
        <taxon>Bacillati</taxon>
        <taxon>Actinomycetota</taxon>
        <taxon>Actinomycetes</taxon>
        <taxon>Streptosporangiales</taxon>
        <taxon>Streptosporangiaceae</taxon>
        <taxon>Streptosporangium</taxon>
    </lineage>
</organism>
<feature type="region of interest" description="Disordered" evidence="1">
    <location>
        <begin position="1"/>
        <end position="29"/>
    </location>
</feature>
<dbReference type="EMBL" id="FZOD01000086">
    <property type="protein sequence ID" value="SNT61972.1"/>
    <property type="molecule type" value="Genomic_DNA"/>
</dbReference>
<evidence type="ECO:0000313" key="3">
    <source>
        <dbReference type="Proteomes" id="UP000198282"/>
    </source>
</evidence>
<proteinExistence type="predicted"/>